<keyword evidence="3" id="KW-1185">Reference proteome</keyword>
<dbReference type="InterPro" id="IPR007345">
    <property type="entry name" value="Polysacch_pyruvyl_Trfase"/>
</dbReference>
<dbReference type="Pfam" id="PF04230">
    <property type="entry name" value="PS_pyruv_trans"/>
    <property type="match status" value="1"/>
</dbReference>
<feature type="domain" description="Polysaccharide pyruvyl transferase" evidence="1">
    <location>
        <begin position="49"/>
        <end position="333"/>
    </location>
</feature>
<evidence type="ECO:0000259" key="1">
    <source>
        <dbReference type="Pfam" id="PF04230"/>
    </source>
</evidence>
<reference evidence="2" key="1">
    <citation type="journal article" date="2021" name="Nat. Microbiol.">
        <title>Cocultivation of an ultrasmall environmental parasitic bacterium with lytic ability against bacteria associated with wastewater foams.</title>
        <authorList>
            <person name="Batinovic S."/>
            <person name="Rose J.J.A."/>
            <person name="Ratcliffe J."/>
            <person name="Seviour R.J."/>
            <person name="Petrovski S."/>
        </authorList>
    </citation>
    <scope>NUCLEOTIDE SEQUENCE</scope>
    <source>
        <strain evidence="2">CON9</strain>
    </source>
</reference>
<organism evidence="2 3">
    <name type="scientific">Gordonia pseudamarae</name>
    <dbReference type="NCBI Taxonomy" id="2831662"/>
    <lineage>
        <taxon>Bacteria</taxon>
        <taxon>Bacillati</taxon>
        <taxon>Actinomycetota</taxon>
        <taxon>Actinomycetes</taxon>
        <taxon>Mycobacteriales</taxon>
        <taxon>Gordoniaceae</taxon>
        <taxon>Gordonia</taxon>
    </lineage>
</organism>
<sequence length="395" mass="43495">MRCRGLDVGNCGDSIIAVSATRRRGNCALIVNQVSMKKILVMTLEQGTNYGGILQAYALQKVLVDLGHEPETSCSAGVLHRRLIKAIPASKWLYAKMTGNVRINNRAAATYTGKFVSEKMTTVTFAEAKRRVRAGHYDACVVGSDQVWRSAYAHVPHYLLSFVPPEVPRISYAASFGREGLDEYRSGLVVRSRTLARRFSAISVREDSGVQVVRSYWGLPAEHHVDPTMLLDARHYAALVAADDSVPEGSAGELFSYILDANPDTRRIIEAVAARTGLTPFTVIDADGNNGRPMPSVTRWIKGFIDARFVVTDSFHGTVFAIIFNRPFIAVGNRERGVARFGSLLRTVGLGDRLVATIDDVTDGLIVGHIDWAAVNRTIADERESAREYLRRNLN</sequence>
<accession>A0ABX6IFW5</accession>
<evidence type="ECO:0000313" key="2">
    <source>
        <dbReference type="EMBL" id="QHN34190.1"/>
    </source>
</evidence>
<dbReference type="GO" id="GO:0016740">
    <property type="term" value="F:transferase activity"/>
    <property type="evidence" value="ECO:0007669"/>
    <property type="project" value="UniProtKB-KW"/>
</dbReference>
<proteinExistence type="predicted"/>
<dbReference type="Proteomes" id="UP001059836">
    <property type="component" value="Chromosome"/>
</dbReference>
<protein>
    <submittedName>
        <fullName evidence="2">Polysaccharide pyruvyl transferase family protein</fullName>
    </submittedName>
</protein>
<gene>
    <name evidence="2" type="ORF">GII31_04020</name>
</gene>
<name>A0ABX6IFW5_9ACTN</name>
<evidence type="ECO:0000313" key="3">
    <source>
        <dbReference type="Proteomes" id="UP001059836"/>
    </source>
</evidence>
<dbReference type="EMBL" id="CP045809">
    <property type="protein sequence ID" value="QHN34190.1"/>
    <property type="molecule type" value="Genomic_DNA"/>
</dbReference>
<keyword evidence="2" id="KW-0808">Transferase</keyword>